<evidence type="ECO:0000256" key="2">
    <source>
        <dbReference type="ARBA" id="ARBA00022676"/>
    </source>
</evidence>
<evidence type="ECO:0000256" key="6">
    <source>
        <dbReference type="ARBA" id="ARBA00023136"/>
    </source>
</evidence>
<gene>
    <name evidence="10" type="ORF">Val02_60050</name>
</gene>
<keyword evidence="11" id="KW-1185">Reference proteome</keyword>
<dbReference type="GO" id="GO:0016758">
    <property type="term" value="F:hexosyltransferase activity"/>
    <property type="evidence" value="ECO:0007669"/>
    <property type="project" value="TreeGrafter"/>
</dbReference>
<feature type="transmembrane region" description="Helical" evidence="8">
    <location>
        <begin position="96"/>
        <end position="114"/>
    </location>
</feature>
<evidence type="ECO:0000256" key="4">
    <source>
        <dbReference type="ARBA" id="ARBA00022692"/>
    </source>
</evidence>
<evidence type="ECO:0000313" key="10">
    <source>
        <dbReference type="EMBL" id="GIJ49119.1"/>
    </source>
</evidence>
<feature type="region of interest" description="Disordered" evidence="7">
    <location>
        <begin position="639"/>
        <end position="671"/>
    </location>
</feature>
<feature type="domain" description="Glycosyltransferase 2-like" evidence="9">
    <location>
        <begin position="236"/>
        <end position="424"/>
    </location>
</feature>
<keyword evidence="2" id="KW-0328">Glycosyltransferase</keyword>
<keyword evidence="4 8" id="KW-0812">Transmembrane</keyword>
<keyword evidence="5 8" id="KW-1133">Transmembrane helix</keyword>
<evidence type="ECO:0000313" key="11">
    <source>
        <dbReference type="Proteomes" id="UP000619260"/>
    </source>
</evidence>
<dbReference type="InterPro" id="IPR050321">
    <property type="entry name" value="Glycosyltr_2/OpgH_subfam"/>
</dbReference>
<dbReference type="RefSeq" id="WP_239153432.1">
    <property type="nucleotide sequence ID" value="NZ_BOPF01000024.1"/>
</dbReference>
<evidence type="ECO:0000256" key="1">
    <source>
        <dbReference type="ARBA" id="ARBA00004141"/>
    </source>
</evidence>
<dbReference type="PANTHER" id="PTHR43867:SF2">
    <property type="entry name" value="CELLULOSE SYNTHASE CATALYTIC SUBUNIT A [UDP-FORMING]"/>
    <property type="match status" value="1"/>
</dbReference>
<feature type="compositionally biased region" description="Basic and acidic residues" evidence="7">
    <location>
        <begin position="651"/>
        <end position="661"/>
    </location>
</feature>
<comment type="subcellular location">
    <subcellularLocation>
        <location evidence="1">Membrane</location>
        <topology evidence="1">Multi-pass membrane protein</topology>
    </subcellularLocation>
</comment>
<feature type="transmembrane region" description="Helical" evidence="8">
    <location>
        <begin position="479"/>
        <end position="498"/>
    </location>
</feature>
<dbReference type="SUPFAM" id="SSF53448">
    <property type="entry name" value="Nucleotide-diphospho-sugar transferases"/>
    <property type="match status" value="1"/>
</dbReference>
<dbReference type="PANTHER" id="PTHR43867">
    <property type="entry name" value="CELLULOSE SYNTHASE CATALYTIC SUBUNIT A [UDP-FORMING]"/>
    <property type="match status" value="1"/>
</dbReference>
<proteinExistence type="predicted"/>
<feature type="transmembrane region" description="Helical" evidence="8">
    <location>
        <begin position="400"/>
        <end position="420"/>
    </location>
</feature>
<dbReference type="EMBL" id="BOPF01000024">
    <property type="protein sequence ID" value="GIJ49119.1"/>
    <property type="molecule type" value="Genomic_DNA"/>
</dbReference>
<feature type="transmembrane region" description="Helical" evidence="8">
    <location>
        <begin position="440"/>
        <end position="459"/>
    </location>
</feature>
<dbReference type="Pfam" id="PF13632">
    <property type="entry name" value="Glyco_trans_2_3"/>
    <property type="match status" value="1"/>
</dbReference>
<dbReference type="InterPro" id="IPR029044">
    <property type="entry name" value="Nucleotide-diphossugar_trans"/>
</dbReference>
<evidence type="ECO:0000259" key="9">
    <source>
        <dbReference type="Pfam" id="PF13632"/>
    </source>
</evidence>
<keyword evidence="3 10" id="KW-0808">Transferase</keyword>
<accession>A0A8J4DSV4</accession>
<comment type="caution">
    <text evidence="10">The sequence shown here is derived from an EMBL/GenBank/DDBJ whole genome shotgun (WGS) entry which is preliminary data.</text>
</comment>
<feature type="transmembrane region" description="Helical" evidence="8">
    <location>
        <begin position="524"/>
        <end position="540"/>
    </location>
</feature>
<organism evidence="10 11">
    <name type="scientific">Virgisporangium aliadipatigenens</name>
    <dbReference type="NCBI Taxonomy" id="741659"/>
    <lineage>
        <taxon>Bacteria</taxon>
        <taxon>Bacillati</taxon>
        <taxon>Actinomycetota</taxon>
        <taxon>Actinomycetes</taxon>
        <taxon>Micromonosporales</taxon>
        <taxon>Micromonosporaceae</taxon>
        <taxon>Virgisporangium</taxon>
    </lineage>
</organism>
<dbReference type="Proteomes" id="UP000619260">
    <property type="component" value="Unassembled WGS sequence"/>
</dbReference>
<dbReference type="AlphaFoldDB" id="A0A8J4DSV4"/>
<keyword evidence="6 8" id="KW-0472">Membrane</keyword>
<feature type="transmembrane region" description="Helical" evidence="8">
    <location>
        <begin position="55"/>
        <end position="76"/>
    </location>
</feature>
<feature type="region of interest" description="Disordered" evidence="7">
    <location>
        <begin position="679"/>
        <end position="698"/>
    </location>
</feature>
<dbReference type="InterPro" id="IPR001173">
    <property type="entry name" value="Glyco_trans_2-like"/>
</dbReference>
<evidence type="ECO:0000256" key="5">
    <source>
        <dbReference type="ARBA" id="ARBA00022989"/>
    </source>
</evidence>
<evidence type="ECO:0000256" key="8">
    <source>
        <dbReference type="SAM" id="Phobius"/>
    </source>
</evidence>
<reference evidence="10" key="1">
    <citation type="submission" date="2021-01" db="EMBL/GenBank/DDBJ databases">
        <title>Whole genome shotgun sequence of Virgisporangium aliadipatigenens NBRC 105644.</title>
        <authorList>
            <person name="Komaki H."/>
            <person name="Tamura T."/>
        </authorList>
    </citation>
    <scope>NUCLEOTIDE SEQUENCE</scope>
    <source>
        <strain evidence="10">NBRC 105644</strain>
    </source>
</reference>
<dbReference type="Gene3D" id="3.90.550.10">
    <property type="entry name" value="Spore Coat Polysaccharide Biosynthesis Protein SpsA, Chain A"/>
    <property type="match status" value="1"/>
</dbReference>
<name>A0A8J4DSV4_9ACTN</name>
<evidence type="ECO:0000256" key="3">
    <source>
        <dbReference type="ARBA" id="ARBA00022679"/>
    </source>
</evidence>
<dbReference type="GO" id="GO:0005886">
    <property type="term" value="C:plasma membrane"/>
    <property type="evidence" value="ECO:0007669"/>
    <property type="project" value="TreeGrafter"/>
</dbReference>
<evidence type="ECO:0000256" key="7">
    <source>
        <dbReference type="SAM" id="MobiDB-lite"/>
    </source>
</evidence>
<sequence>MTEPFEIPVYGRSWARLETFSRLAGSLSAPPTDGSYRVKYRPMRKVDGGGGGRRTAGAVAIAVLNIIFEVLFFLWLMQPDHFAPTNPGPVAQAARVANVFVIGSIAVVELLRLVNVLSLSLASITARDPIPVTPDPKLRVAFLTTIVPSKEPISVVRDTLRAAKRIRHRGTFDIWLLDEGDDDEVKATCEALSIRHFTRKGVERYNQPKGAFKAKTKHGNYNAWMDRHGDDYDVFLSVDPDHVPLANFAERILGYFRDPDVAYAVGPQCYKNGEAFVTRAAESQQFPFHSVIQRAANTYGTSMLVGTNNAIRISALRSIGGLSDSITEDMATGLTVHTSRNPETGRRWKSVYTPDVLSAGEGPSSWSDYFSQQRRWSRGTFEILSWTFWQRFFKLSPGGMLHYLLITTFYPSMALGWILGTVNGVLFLGLGVSGMIITPQIWFALYVDATAFSLWLYILNRRYNVSPYEPPGSRGIKGMAMSIIAAPIYAIQLFSTVFRRPAKFVVTPKGSSTSSDGLRTFRNHLGWGVLLVGAIVTSFVREYASPAALLWPCMSLLVCLAPIVMWRWEEWKGVRREDWPSISAPPPVKQAGTPDHAGDITMEIPNALLAEHIAARRGGQHADVGATLIFPRTVDLPGQRKAPIEPALGDSDERPGTRDELPAVPAPRAGSDAVPALGPGIVPVFDEPPAAPVDGPAPDLAIARTQRIELPSVPRLRVPRGIEQPPDES</sequence>
<feature type="transmembrane region" description="Helical" evidence="8">
    <location>
        <begin position="547"/>
        <end position="568"/>
    </location>
</feature>
<protein>
    <submittedName>
        <fullName evidence="10">Glycosyl transferase</fullName>
    </submittedName>
</protein>